<proteinExistence type="inferred from homology"/>
<dbReference type="GO" id="GO:0016020">
    <property type="term" value="C:membrane"/>
    <property type="evidence" value="ECO:0007669"/>
    <property type="project" value="UniProtKB-SubCell"/>
</dbReference>
<evidence type="ECO:0000256" key="7">
    <source>
        <dbReference type="ARBA" id="ARBA00022692"/>
    </source>
</evidence>
<evidence type="ECO:0000259" key="19">
    <source>
        <dbReference type="PROSITE" id="PS50011"/>
    </source>
</evidence>
<feature type="domain" description="Protein kinase" evidence="19">
    <location>
        <begin position="406"/>
        <end position="659"/>
    </location>
</feature>
<keyword evidence="13 18" id="KW-1133">Transmembrane helix</keyword>
<dbReference type="Gene3D" id="3.30.200.20">
    <property type="entry name" value="Phosphorylase Kinase, domain 1"/>
    <property type="match status" value="1"/>
</dbReference>
<keyword evidence="5" id="KW-0723">Serine/threonine-protein kinase</keyword>
<dbReference type="GO" id="GO:0005524">
    <property type="term" value="F:ATP binding"/>
    <property type="evidence" value="ECO:0007669"/>
    <property type="project" value="UniProtKB-KW"/>
</dbReference>
<evidence type="ECO:0000256" key="14">
    <source>
        <dbReference type="ARBA" id="ARBA00023136"/>
    </source>
</evidence>
<dbReference type="GO" id="GO:0051707">
    <property type="term" value="P:response to other organism"/>
    <property type="evidence" value="ECO:0007669"/>
    <property type="project" value="UniProtKB-ARBA"/>
</dbReference>
<dbReference type="Pfam" id="PF00069">
    <property type="entry name" value="Pkinase"/>
    <property type="match status" value="1"/>
</dbReference>
<dbReference type="GO" id="GO:0030246">
    <property type="term" value="F:carbohydrate binding"/>
    <property type="evidence" value="ECO:0007669"/>
    <property type="project" value="UniProtKB-KW"/>
</dbReference>
<comment type="similarity">
    <text evidence="3">In the C-terminal section; belongs to the protein kinase superfamily. Ser/Thr protein kinase family.</text>
</comment>
<dbReference type="CDD" id="cd06899">
    <property type="entry name" value="lectin_legume_LecRK_Arcelin_ConA"/>
    <property type="match status" value="1"/>
</dbReference>
<comment type="subcellular location">
    <subcellularLocation>
        <location evidence="1">Membrane</location>
        <topology evidence="1">Single-pass type I membrane protein</topology>
    </subcellularLocation>
</comment>
<accession>A0ABC8T6K3</accession>
<dbReference type="InterPro" id="IPR050528">
    <property type="entry name" value="L-type_Lectin-RKs"/>
</dbReference>
<keyword evidence="14 18" id="KW-0472">Membrane</keyword>
<keyword evidence="9" id="KW-0430">Lectin</keyword>
<comment type="similarity">
    <text evidence="2">In the N-terminal section; belongs to the leguminous lectin family.</text>
</comment>
<gene>
    <name evidence="20" type="ORF">ILEXP_LOCUS34191</name>
</gene>
<evidence type="ECO:0000256" key="10">
    <source>
        <dbReference type="ARBA" id="ARBA00022741"/>
    </source>
</evidence>
<dbReference type="GO" id="GO:0006952">
    <property type="term" value="P:defense response"/>
    <property type="evidence" value="ECO:0007669"/>
    <property type="project" value="UniProtKB-ARBA"/>
</dbReference>
<comment type="catalytic activity">
    <reaction evidence="17">
        <text>L-seryl-[protein] + ATP = O-phospho-L-seryl-[protein] + ADP + H(+)</text>
        <dbReference type="Rhea" id="RHEA:17989"/>
        <dbReference type="Rhea" id="RHEA-COMP:9863"/>
        <dbReference type="Rhea" id="RHEA-COMP:11604"/>
        <dbReference type="ChEBI" id="CHEBI:15378"/>
        <dbReference type="ChEBI" id="CHEBI:29999"/>
        <dbReference type="ChEBI" id="CHEBI:30616"/>
        <dbReference type="ChEBI" id="CHEBI:83421"/>
        <dbReference type="ChEBI" id="CHEBI:456216"/>
        <dbReference type="EC" id="2.7.11.1"/>
    </reaction>
</comment>
<evidence type="ECO:0000256" key="1">
    <source>
        <dbReference type="ARBA" id="ARBA00004479"/>
    </source>
</evidence>
<dbReference type="AlphaFoldDB" id="A0ABC8T6K3"/>
<evidence type="ECO:0000256" key="9">
    <source>
        <dbReference type="ARBA" id="ARBA00022734"/>
    </source>
</evidence>
<evidence type="ECO:0000256" key="13">
    <source>
        <dbReference type="ARBA" id="ARBA00022989"/>
    </source>
</evidence>
<keyword evidence="8" id="KW-0732">Signal</keyword>
<evidence type="ECO:0000313" key="21">
    <source>
        <dbReference type="Proteomes" id="UP001642360"/>
    </source>
</evidence>
<evidence type="ECO:0000256" key="6">
    <source>
        <dbReference type="ARBA" id="ARBA00022679"/>
    </source>
</evidence>
<evidence type="ECO:0000256" key="11">
    <source>
        <dbReference type="ARBA" id="ARBA00022777"/>
    </source>
</evidence>
<keyword evidence="11" id="KW-0418">Kinase</keyword>
<dbReference type="GO" id="GO:0004674">
    <property type="term" value="F:protein serine/threonine kinase activity"/>
    <property type="evidence" value="ECO:0007669"/>
    <property type="project" value="UniProtKB-KW"/>
</dbReference>
<evidence type="ECO:0000256" key="18">
    <source>
        <dbReference type="SAM" id="Phobius"/>
    </source>
</evidence>
<dbReference type="Pfam" id="PF00139">
    <property type="entry name" value="Lectin_legB"/>
    <property type="match status" value="1"/>
</dbReference>
<dbReference type="SUPFAM" id="SSF49899">
    <property type="entry name" value="Concanavalin A-like lectins/glucanases"/>
    <property type="match status" value="2"/>
</dbReference>
<comment type="catalytic activity">
    <reaction evidence="16">
        <text>L-threonyl-[protein] + ATP = O-phospho-L-threonyl-[protein] + ADP + H(+)</text>
        <dbReference type="Rhea" id="RHEA:46608"/>
        <dbReference type="Rhea" id="RHEA-COMP:11060"/>
        <dbReference type="Rhea" id="RHEA-COMP:11605"/>
        <dbReference type="ChEBI" id="CHEBI:15378"/>
        <dbReference type="ChEBI" id="CHEBI:30013"/>
        <dbReference type="ChEBI" id="CHEBI:30616"/>
        <dbReference type="ChEBI" id="CHEBI:61977"/>
        <dbReference type="ChEBI" id="CHEBI:456216"/>
        <dbReference type="EC" id="2.7.11.1"/>
    </reaction>
</comment>
<reference evidence="20 21" key="1">
    <citation type="submission" date="2024-02" db="EMBL/GenBank/DDBJ databases">
        <authorList>
            <person name="Vignale AGUSTIN F."/>
            <person name="Sosa J E."/>
            <person name="Modenutti C."/>
        </authorList>
    </citation>
    <scope>NUCLEOTIDE SEQUENCE [LARGE SCALE GENOMIC DNA]</scope>
</reference>
<evidence type="ECO:0000256" key="17">
    <source>
        <dbReference type="ARBA" id="ARBA00048679"/>
    </source>
</evidence>
<keyword evidence="21" id="KW-1185">Reference proteome</keyword>
<dbReference type="EC" id="2.7.11.1" evidence="4"/>
<dbReference type="Gene3D" id="2.60.120.200">
    <property type="match status" value="1"/>
</dbReference>
<dbReference type="Pfam" id="PF07714">
    <property type="entry name" value="PK_Tyr_Ser-Thr"/>
    <property type="match status" value="1"/>
</dbReference>
<evidence type="ECO:0000256" key="8">
    <source>
        <dbReference type="ARBA" id="ARBA00022729"/>
    </source>
</evidence>
<evidence type="ECO:0000313" key="20">
    <source>
        <dbReference type="EMBL" id="CAK9165048.1"/>
    </source>
</evidence>
<dbReference type="InterPro" id="IPR013320">
    <property type="entry name" value="ConA-like_dom_sf"/>
</dbReference>
<dbReference type="FunFam" id="1.10.510.10:FF:000108">
    <property type="entry name" value="L-type lectin-domain containing receptor kinase S.4"/>
    <property type="match status" value="1"/>
</dbReference>
<dbReference type="InterPro" id="IPR011009">
    <property type="entry name" value="Kinase-like_dom_sf"/>
</dbReference>
<dbReference type="Gene3D" id="1.10.510.10">
    <property type="entry name" value="Transferase(Phosphotransferase) domain 1"/>
    <property type="match status" value="2"/>
</dbReference>
<evidence type="ECO:0000256" key="3">
    <source>
        <dbReference type="ARBA" id="ARBA00010217"/>
    </source>
</evidence>
<evidence type="ECO:0000256" key="15">
    <source>
        <dbReference type="ARBA" id="ARBA00023170"/>
    </source>
</evidence>
<comment type="caution">
    <text evidence="20">The sequence shown here is derived from an EMBL/GenBank/DDBJ whole genome shotgun (WGS) entry which is preliminary data.</text>
</comment>
<dbReference type="PANTHER" id="PTHR27007">
    <property type="match status" value="1"/>
</dbReference>
<dbReference type="SMART" id="SM00220">
    <property type="entry name" value="S_TKc"/>
    <property type="match status" value="1"/>
</dbReference>
<sequence length="700" mass="78273">MFAFGSFCLEVACRRRPVESKAPSEEVVLVDWVLDRLRRGKILKTVDPKLKNEFEVEEMLLKESKFSFMFTLGYLLLCLLIKVVNCDDGFTFYEILKLGEVSEISPDGLLKHANQTTWGVVPVLYSVPLSFKNSSKGNASSFSTVFVFSIVPEFRTPNRGFGLSFSIIPSKVVPGIVTSKLYGLINETQDGDPKNHGFAIEFDTSQELDVGDINDNHVGLNLNSIRSTNSTPAGYFAKNGEFKTLTLASGEPIQAWVDYDGMVNQLNVTISPLNLNKPDLPLLTVTIDLSPVFLDKMFVGFIAVVGANQSQYVRGWSFQLNGKASELDLSRLPAIPLGKKSKKRKVILAFGYSFLGVFLLSLTICAIFYLKIRRKVKLTEILEDWEVQYGPHRFLYKDLFVATKGFRENELLGRGGFGQVYRGVLPVSNMEVGVKRISHDSRQGMREFVAEIATIGRLRHPNLVRLLGYSRRKEATLNWNQRFKIIKDVASGLSYLHEEWVEVIIHRDIKASNVLLDGDFNGRLGDFGLARCSHRGKDSHTTHIAGTLGYIAPELTKHGKATTSTDMFAFGTFCLEVACGRRPVESKAPSEVVILVDWVLDCWRRGKLLKTADPKLKNEFDVEEMQLVLKVGLLCSHSVAEVRPSISQILQYLKGHATMPENMDVLLSSQELDVARLKHSVSETKNSTPLVTVTEVLTGR</sequence>
<protein>
    <recommendedName>
        <fullName evidence="4">non-specific serine/threonine protein kinase</fullName>
        <ecNumber evidence="4">2.7.11.1</ecNumber>
    </recommendedName>
</protein>
<dbReference type="PROSITE" id="PS00108">
    <property type="entry name" value="PROTEIN_KINASE_ST"/>
    <property type="match status" value="1"/>
</dbReference>
<evidence type="ECO:0000256" key="2">
    <source>
        <dbReference type="ARBA" id="ARBA00008536"/>
    </source>
</evidence>
<dbReference type="InterPro" id="IPR001245">
    <property type="entry name" value="Ser-Thr/Tyr_kinase_cat_dom"/>
</dbReference>
<keyword evidence="10" id="KW-0547">Nucleotide-binding</keyword>
<dbReference type="Proteomes" id="UP001642360">
    <property type="component" value="Unassembled WGS sequence"/>
</dbReference>
<dbReference type="InterPro" id="IPR008271">
    <property type="entry name" value="Ser/Thr_kinase_AS"/>
</dbReference>
<organism evidence="20 21">
    <name type="scientific">Ilex paraguariensis</name>
    <name type="common">yerba mate</name>
    <dbReference type="NCBI Taxonomy" id="185542"/>
    <lineage>
        <taxon>Eukaryota</taxon>
        <taxon>Viridiplantae</taxon>
        <taxon>Streptophyta</taxon>
        <taxon>Embryophyta</taxon>
        <taxon>Tracheophyta</taxon>
        <taxon>Spermatophyta</taxon>
        <taxon>Magnoliopsida</taxon>
        <taxon>eudicotyledons</taxon>
        <taxon>Gunneridae</taxon>
        <taxon>Pentapetalae</taxon>
        <taxon>asterids</taxon>
        <taxon>campanulids</taxon>
        <taxon>Aquifoliales</taxon>
        <taxon>Aquifoliaceae</taxon>
        <taxon>Ilex</taxon>
    </lineage>
</organism>
<keyword evidence="6" id="KW-0808">Transferase</keyword>
<name>A0ABC8T6K3_9AQUA</name>
<keyword evidence="7 18" id="KW-0812">Transmembrane</keyword>
<dbReference type="SUPFAM" id="SSF56112">
    <property type="entry name" value="Protein kinase-like (PK-like)"/>
    <property type="match status" value="1"/>
</dbReference>
<keyword evidence="15" id="KW-0675">Receptor</keyword>
<evidence type="ECO:0000256" key="12">
    <source>
        <dbReference type="ARBA" id="ARBA00022840"/>
    </source>
</evidence>
<dbReference type="InterPro" id="IPR000719">
    <property type="entry name" value="Prot_kinase_dom"/>
</dbReference>
<keyword evidence="12" id="KW-0067">ATP-binding</keyword>
<evidence type="ECO:0000256" key="16">
    <source>
        <dbReference type="ARBA" id="ARBA00047899"/>
    </source>
</evidence>
<dbReference type="InterPro" id="IPR001220">
    <property type="entry name" value="Legume_lectin_dom"/>
</dbReference>
<dbReference type="PROSITE" id="PS50011">
    <property type="entry name" value="PROTEIN_KINASE_DOM"/>
    <property type="match status" value="1"/>
</dbReference>
<evidence type="ECO:0000256" key="4">
    <source>
        <dbReference type="ARBA" id="ARBA00012513"/>
    </source>
</evidence>
<evidence type="ECO:0000256" key="5">
    <source>
        <dbReference type="ARBA" id="ARBA00022527"/>
    </source>
</evidence>
<feature type="transmembrane region" description="Helical" evidence="18">
    <location>
        <begin position="346"/>
        <end position="370"/>
    </location>
</feature>
<dbReference type="EMBL" id="CAUOFW020004305">
    <property type="protein sequence ID" value="CAK9165048.1"/>
    <property type="molecule type" value="Genomic_DNA"/>
</dbReference>
<feature type="transmembrane region" description="Helical" evidence="18">
    <location>
        <begin position="66"/>
        <end position="84"/>
    </location>
</feature>